<dbReference type="PANTHER" id="PTHR46558">
    <property type="entry name" value="TRACRIPTIONAL REGULATORY PROTEIN-RELATED-RELATED"/>
    <property type="match status" value="1"/>
</dbReference>
<dbReference type="STRING" id="1406840.Q763_04125"/>
<dbReference type="Pfam" id="PF01381">
    <property type="entry name" value="HTH_3"/>
    <property type="match status" value="1"/>
</dbReference>
<dbReference type="PANTHER" id="PTHR46558:SF11">
    <property type="entry name" value="HTH-TYPE TRANSCRIPTIONAL REGULATOR XRE"/>
    <property type="match status" value="1"/>
</dbReference>
<organism evidence="3 4">
    <name type="scientific">Flavobacterium beibuense F44-8</name>
    <dbReference type="NCBI Taxonomy" id="1406840"/>
    <lineage>
        <taxon>Bacteria</taxon>
        <taxon>Pseudomonadati</taxon>
        <taxon>Bacteroidota</taxon>
        <taxon>Flavobacteriia</taxon>
        <taxon>Flavobacteriales</taxon>
        <taxon>Flavobacteriaceae</taxon>
        <taxon>Flavobacterium</taxon>
    </lineage>
</organism>
<evidence type="ECO:0000256" key="1">
    <source>
        <dbReference type="ARBA" id="ARBA00023125"/>
    </source>
</evidence>
<dbReference type="EMBL" id="JRLV01000004">
    <property type="protein sequence ID" value="KGO83204.1"/>
    <property type="molecule type" value="Genomic_DNA"/>
</dbReference>
<evidence type="ECO:0000313" key="3">
    <source>
        <dbReference type="EMBL" id="KGO83204.1"/>
    </source>
</evidence>
<dbReference type="PROSITE" id="PS50943">
    <property type="entry name" value="HTH_CROC1"/>
    <property type="match status" value="1"/>
</dbReference>
<dbReference type="Gene3D" id="1.10.260.40">
    <property type="entry name" value="lambda repressor-like DNA-binding domains"/>
    <property type="match status" value="1"/>
</dbReference>
<protein>
    <recommendedName>
        <fullName evidence="2">HTH cro/C1-type domain-containing protein</fullName>
    </recommendedName>
</protein>
<dbReference type="SMART" id="SM00530">
    <property type="entry name" value="HTH_XRE"/>
    <property type="match status" value="1"/>
</dbReference>
<reference evidence="3 4" key="1">
    <citation type="submission" date="2013-09" db="EMBL/GenBank/DDBJ databases">
        <authorList>
            <person name="Zeng Z."/>
            <person name="Chen C."/>
        </authorList>
    </citation>
    <scope>NUCLEOTIDE SEQUENCE [LARGE SCALE GENOMIC DNA]</scope>
    <source>
        <strain evidence="3 4">F44-8</strain>
    </source>
</reference>
<dbReference type="RefSeq" id="WP_035131490.1">
    <property type="nucleotide sequence ID" value="NZ_JRLV01000004.1"/>
</dbReference>
<dbReference type="eggNOG" id="COG1396">
    <property type="taxonomic scope" value="Bacteria"/>
</dbReference>
<name>A0A0A2LTD5_9FLAO</name>
<feature type="domain" description="HTH cro/C1-type" evidence="2">
    <location>
        <begin position="6"/>
        <end position="60"/>
    </location>
</feature>
<keyword evidence="4" id="KW-1185">Reference proteome</keyword>
<dbReference type="GO" id="GO:0003677">
    <property type="term" value="F:DNA binding"/>
    <property type="evidence" value="ECO:0007669"/>
    <property type="project" value="UniProtKB-KW"/>
</dbReference>
<comment type="caution">
    <text evidence="3">The sequence shown here is derived from an EMBL/GenBank/DDBJ whole genome shotgun (WGS) entry which is preliminary data.</text>
</comment>
<gene>
    <name evidence="3" type="ORF">Q763_04125</name>
</gene>
<keyword evidence="1" id="KW-0238">DNA-binding</keyword>
<evidence type="ECO:0000259" key="2">
    <source>
        <dbReference type="PROSITE" id="PS50943"/>
    </source>
</evidence>
<dbReference type="SUPFAM" id="SSF47413">
    <property type="entry name" value="lambda repressor-like DNA-binding domains"/>
    <property type="match status" value="1"/>
</dbReference>
<evidence type="ECO:0000313" key="4">
    <source>
        <dbReference type="Proteomes" id="UP000030129"/>
    </source>
</evidence>
<proteinExistence type="predicted"/>
<dbReference type="InterPro" id="IPR010982">
    <property type="entry name" value="Lambda_DNA-bd_dom_sf"/>
</dbReference>
<accession>A0A0A2LTD5</accession>
<dbReference type="InterPro" id="IPR001387">
    <property type="entry name" value="Cro/C1-type_HTH"/>
</dbReference>
<dbReference type="Proteomes" id="UP000030129">
    <property type="component" value="Unassembled WGS sequence"/>
</dbReference>
<dbReference type="AlphaFoldDB" id="A0A0A2LTD5"/>
<sequence>MFGKNLKKIRSVRNMSQQEFADLFDLKRATLGAYEEGRSNPKIDTAVKIANYFSIGLDELLTTELTVNRLLRFNEAITTESSYNSDSFDGIPCITEEAKQHFLNDFANNISNENLPTIKLPHVSGKDKMAFVIDDLTMSGGSNGFFPKDTIIGVTVALTELATLAGELSVIVANNQIYFRKLTYNNNTVMLTANHPGVEPVLISTGDIKAAWRIVHVFRYTMHSGDNALEQRLQQMENTIASLRQKPW</sequence>
<dbReference type="CDD" id="cd00093">
    <property type="entry name" value="HTH_XRE"/>
    <property type="match status" value="1"/>
</dbReference>